<feature type="signal peptide" evidence="1">
    <location>
        <begin position="1"/>
        <end position="22"/>
    </location>
</feature>
<evidence type="ECO:0000313" key="2">
    <source>
        <dbReference type="EMBL" id="CAH3119923.1"/>
    </source>
</evidence>
<dbReference type="EMBL" id="CALNXJ010000017">
    <property type="protein sequence ID" value="CAH3119923.1"/>
    <property type="molecule type" value="Genomic_DNA"/>
</dbReference>
<feature type="non-terminal residue" evidence="2">
    <location>
        <position position="96"/>
    </location>
</feature>
<dbReference type="Proteomes" id="UP001159428">
    <property type="component" value="Unassembled WGS sequence"/>
</dbReference>
<gene>
    <name evidence="2" type="ORF">PMEA_00008007</name>
</gene>
<protein>
    <submittedName>
        <fullName evidence="2">Uncharacterized protein</fullName>
    </submittedName>
</protein>
<accession>A0AAU9WNM4</accession>
<organism evidence="2 3">
    <name type="scientific">Pocillopora meandrina</name>
    <dbReference type="NCBI Taxonomy" id="46732"/>
    <lineage>
        <taxon>Eukaryota</taxon>
        <taxon>Metazoa</taxon>
        <taxon>Cnidaria</taxon>
        <taxon>Anthozoa</taxon>
        <taxon>Hexacorallia</taxon>
        <taxon>Scleractinia</taxon>
        <taxon>Astrocoeniina</taxon>
        <taxon>Pocilloporidae</taxon>
        <taxon>Pocillopora</taxon>
    </lineage>
</organism>
<reference evidence="2 3" key="1">
    <citation type="submission" date="2022-05" db="EMBL/GenBank/DDBJ databases">
        <authorList>
            <consortium name="Genoscope - CEA"/>
            <person name="William W."/>
        </authorList>
    </citation>
    <scope>NUCLEOTIDE SEQUENCE [LARGE SCALE GENOMIC DNA]</scope>
</reference>
<evidence type="ECO:0000256" key="1">
    <source>
        <dbReference type="SAM" id="SignalP"/>
    </source>
</evidence>
<keyword evidence="3" id="KW-1185">Reference proteome</keyword>
<keyword evidence="1" id="KW-0732">Signal</keyword>
<comment type="caution">
    <text evidence="2">The sequence shown here is derived from an EMBL/GenBank/DDBJ whole genome shotgun (WGS) entry which is preliminary data.</text>
</comment>
<feature type="chain" id="PRO_5043381512" evidence="1">
    <location>
        <begin position="23"/>
        <end position="96"/>
    </location>
</feature>
<proteinExistence type="predicted"/>
<evidence type="ECO:0000313" key="3">
    <source>
        <dbReference type="Proteomes" id="UP001159428"/>
    </source>
</evidence>
<name>A0AAU9WNM4_9CNID</name>
<sequence>MERVVWEIFVLLLFSLASECGGISDKAAEEPRKRHLFVQRSQPLPGSSKKLLKIEYEEPPRFSAEQEEPEFLRRVRRSVDPDMNPEAHVFLPGNCI</sequence>
<dbReference type="AlphaFoldDB" id="A0AAU9WNM4"/>